<evidence type="ECO:0000256" key="1">
    <source>
        <dbReference type="ARBA" id="ARBA00001974"/>
    </source>
</evidence>
<dbReference type="STRING" id="1484.SA87_04300"/>
<feature type="domain" description="FAD/NAD(P)-binding" evidence="7">
    <location>
        <begin position="3"/>
        <end position="110"/>
    </location>
</feature>
<dbReference type="GO" id="GO:0070224">
    <property type="term" value="F:sulfide:quinone oxidoreductase activity"/>
    <property type="evidence" value="ECO:0007669"/>
    <property type="project" value="TreeGrafter"/>
</dbReference>
<accession>A0A132NCW3</accession>
<dbReference type="GO" id="GO:0070221">
    <property type="term" value="P:sulfide oxidation, using sulfide:quinone oxidoreductase"/>
    <property type="evidence" value="ECO:0007669"/>
    <property type="project" value="TreeGrafter"/>
</dbReference>
<dbReference type="EMBL" id="JXBB01000036">
    <property type="protein sequence ID" value="OAR03818.1"/>
    <property type="molecule type" value="Genomic_DNA"/>
</dbReference>
<dbReference type="InterPro" id="IPR023753">
    <property type="entry name" value="FAD/NAD-binding_dom"/>
</dbReference>
<proteinExistence type="predicted"/>
<keyword evidence="4" id="KW-0274">FAD</keyword>
<keyword evidence="2" id="KW-0285">Flavoprotein</keyword>
<evidence type="ECO:0000313" key="8">
    <source>
        <dbReference type="EMBL" id="OAR03818.1"/>
    </source>
</evidence>
<organism evidence="8 9">
    <name type="scientific">Hydrogenibacillus schlegelii</name>
    <name type="common">Bacillus schlegelii</name>
    <dbReference type="NCBI Taxonomy" id="1484"/>
    <lineage>
        <taxon>Bacteria</taxon>
        <taxon>Bacillati</taxon>
        <taxon>Bacillota</taxon>
        <taxon>Bacilli</taxon>
        <taxon>Bacillales</taxon>
        <taxon>Bacillales Family X. Incertae Sedis</taxon>
        <taxon>Hydrogenibacillus</taxon>
    </lineage>
</organism>
<evidence type="ECO:0000313" key="9">
    <source>
        <dbReference type="Proteomes" id="UP000243024"/>
    </source>
</evidence>
<evidence type="ECO:0000256" key="4">
    <source>
        <dbReference type="ARBA" id="ARBA00022827"/>
    </source>
</evidence>
<dbReference type="GO" id="GO:0071949">
    <property type="term" value="F:FAD binding"/>
    <property type="evidence" value="ECO:0007669"/>
    <property type="project" value="TreeGrafter"/>
</dbReference>
<dbReference type="AlphaFoldDB" id="A0A132NCW3"/>
<dbReference type="PANTHER" id="PTHR10632:SF2">
    <property type="entry name" value="SULFIDE:QUINONE OXIDOREDUCTASE, MITOCHONDRIAL"/>
    <property type="match status" value="1"/>
</dbReference>
<dbReference type="RefSeq" id="WP_066202316.1">
    <property type="nucleotide sequence ID" value="NZ_CBCSAS010000071.1"/>
</dbReference>
<keyword evidence="3" id="KW-0874">Quinone</keyword>
<comment type="caution">
    <text evidence="8">The sequence shown here is derived from an EMBL/GenBank/DDBJ whole genome shotgun (WGS) entry which is preliminary data.</text>
</comment>
<name>A0A132NCW3_HYDSH</name>
<keyword evidence="6" id="KW-0560">Oxidoreductase</keyword>
<evidence type="ECO:0000256" key="6">
    <source>
        <dbReference type="ARBA" id="ARBA00023002"/>
    </source>
</evidence>
<gene>
    <name evidence="8" type="ORF">SA87_04300</name>
</gene>
<evidence type="ECO:0000256" key="2">
    <source>
        <dbReference type="ARBA" id="ARBA00022630"/>
    </source>
</evidence>
<comment type="cofactor">
    <cofactor evidence="1">
        <name>FAD</name>
        <dbReference type="ChEBI" id="CHEBI:57692"/>
    </cofactor>
</comment>
<evidence type="ECO:0000256" key="5">
    <source>
        <dbReference type="ARBA" id="ARBA00022946"/>
    </source>
</evidence>
<keyword evidence="5" id="KW-0809">Transit peptide</keyword>
<dbReference type="Proteomes" id="UP000243024">
    <property type="component" value="Unassembled WGS sequence"/>
</dbReference>
<dbReference type="GO" id="GO:0048038">
    <property type="term" value="F:quinone binding"/>
    <property type="evidence" value="ECO:0007669"/>
    <property type="project" value="UniProtKB-KW"/>
</dbReference>
<dbReference type="Pfam" id="PF07992">
    <property type="entry name" value="Pyr_redox_2"/>
    <property type="match status" value="1"/>
</dbReference>
<evidence type="ECO:0000256" key="3">
    <source>
        <dbReference type="ARBA" id="ARBA00022719"/>
    </source>
</evidence>
<sequence length="395" mass="43878">MRFKIVIVGGGTGGITVAAQLLRRWRALSGEIAIIEPSEKHYYQPLWTLVGAGITPLSVTVREEERVIPPGAVWIRDAVELFLPGENRIVLKSGESIAYDWLVVAAGIQLDWDKIDGIREALESGTVGSNYAFDTVEKTWNALKRFEGGMALFTAPNTPVKCGGAPQKIMYLAEDSMRRKGVRAKATVRFVSGGTMIFSVPKFAATLNRIVRERNIETHFRHNLVALDPVKQEAIFENLESGDRVRMPYDFLHVVPPQSAPDFIKESPLADAAGWVDVDMHTLQHKRYPNVFGIGDNTNLPTARTGAAIRKQAPVLVHNLLAAIRGEPLSARYNGYASCPLVTGYGRLMLAEFVYGDVPSETFPFDQAKERFSMYVLKKELLPIIYWDGMLKGVM</sequence>
<dbReference type="InterPro" id="IPR036188">
    <property type="entry name" value="FAD/NAD-bd_sf"/>
</dbReference>
<dbReference type="PANTHER" id="PTHR10632">
    <property type="entry name" value="SULFIDE:QUINONE OXIDOREDUCTASE"/>
    <property type="match status" value="1"/>
</dbReference>
<protein>
    <submittedName>
        <fullName evidence="8">Pyridine nucleotide-disulfide oxidoreductase</fullName>
    </submittedName>
</protein>
<dbReference type="InterPro" id="IPR015904">
    <property type="entry name" value="Sulphide_quinone_reductase"/>
</dbReference>
<dbReference type="FunFam" id="3.50.50.60:FF:000034">
    <property type="entry name" value="sulfide:quinone oxidoreductase, mitochondrial"/>
    <property type="match status" value="1"/>
</dbReference>
<dbReference type="Gene3D" id="3.50.50.60">
    <property type="entry name" value="FAD/NAD(P)-binding domain"/>
    <property type="match status" value="2"/>
</dbReference>
<evidence type="ECO:0000259" key="7">
    <source>
        <dbReference type="Pfam" id="PF07992"/>
    </source>
</evidence>
<reference evidence="8 9" key="1">
    <citation type="submission" date="2015-09" db="EMBL/GenBank/DDBJ databases">
        <title>Draft genome sequence of Hydrogenibacillus schlegelii DSM 2000.</title>
        <authorList>
            <person name="Hemp J."/>
        </authorList>
    </citation>
    <scope>NUCLEOTIDE SEQUENCE [LARGE SCALE GENOMIC DNA]</scope>
    <source>
        <strain evidence="8 9">MA 48</strain>
    </source>
</reference>
<dbReference type="SUPFAM" id="SSF51905">
    <property type="entry name" value="FAD/NAD(P)-binding domain"/>
    <property type="match status" value="2"/>
</dbReference>
<keyword evidence="9" id="KW-1185">Reference proteome</keyword>
<dbReference type="OrthoDB" id="9805710at2"/>